<dbReference type="InterPro" id="IPR054076">
    <property type="entry name" value="ZUO1-like_ZHD"/>
</dbReference>
<evidence type="ECO:0000313" key="7">
    <source>
        <dbReference type="EMBL" id="KAK8893417.1"/>
    </source>
</evidence>
<protein>
    <recommendedName>
        <fullName evidence="6">J domain-containing protein</fullName>
    </recommendedName>
</protein>
<evidence type="ECO:0000313" key="8">
    <source>
        <dbReference type="Proteomes" id="UP001470230"/>
    </source>
</evidence>
<feature type="coiled-coil region" evidence="4">
    <location>
        <begin position="220"/>
        <end position="252"/>
    </location>
</feature>
<evidence type="ECO:0000256" key="4">
    <source>
        <dbReference type="SAM" id="Coils"/>
    </source>
</evidence>
<keyword evidence="2" id="KW-0863">Zinc-finger</keyword>
<dbReference type="CDD" id="cd06257">
    <property type="entry name" value="DnaJ"/>
    <property type="match status" value="1"/>
</dbReference>
<dbReference type="PRINTS" id="PR00625">
    <property type="entry name" value="JDOMAIN"/>
</dbReference>
<feature type="compositionally biased region" description="Low complexity" evidence="5">
    <location>
        <begin position="485"/>
        <end position="494"/>
    </location>
</feature>
<comment type="caution">
    <text evidence="7">The sequence shown here is derived from an EMBL/GenBank/DDBJ whole genome shotgun (WGS) entry which is preliminary data.</text>
</comment>
<dbReference type="Gene3D" id="1.10.287.110">
    <property type="entry name" value="DnaJ domain"/>
    <property type="match status" value="1"/>
</dbReference>
<evidence type="ECO:0000256" key="2">
    <source>
        <dbReference type="ARBA" id="ARBA00022771"/>
    </source>
</evidence>
<dbReference type="Proteomes" id="UP001470230">
    <property type="component" value="Unassembled WGS sequence"/>
</dbReference>
<evidence type="ECO:0000256" key="5">
    <source>
        <dbReference type="SAM" id="MobiDB-lite"/>
    </source>
</evidence>
<dbReference type="PROSITE" id="PS50076">
    <property type="entry name" value="DNAJ_2"/>
    <property type="match status" value="1"/>
</dbReference>
<proteinExistence type="predicted"/>
<dbReference type="InterPro" id="IPR036236">
    <property type="entry name" value="Znf_C2H2_sf"/>
</dbReference>
<feature type="compositionally biased region" description="Low complexity" evidence="5">
    <location>
        <begin position="524"/>
        <end position="539"/>
    </location>
</feature>
<evidence type="ECO:0000256" key="1">
    <source>
        <dbReference type="ARBA" id="ARBA00022723"/>
    </source>
</evidence>
<feature type="compositionally biased region" description="Basic residues" evidence="5">
    <location>
        <begin position="495"/>
        <end position="505"/>
    </location>
</feature>
<feature type="region of interest" description="Disordered" evidence="5">
    <location>
        <begin position="359"/>
        <end position="551"/>
    </location>
</feature>
<dbReference type="InterPro" id="IPR001623">
    <property type="entry name" value="DnaJ_domain"/>
</dbReference>
<dbReference type="SUPFAM" id="SSF57667">
    <property type="entry name" value="beta-beta-alpha zinc fingers"/>
    <property type="match status" value="1"/>
</dbReference>
<dbReference type="SMART" id="SM00355">
    <property type="entry name" value="ZnF_C2H2"/>
    <property type="match status" value="2"/>
</dbReference>
<sequence length="581" mass="68619">MSEEFNENTDYYELLGCDPDCTQEALKKAYRKAAMKWHPDRNHGNAEEATRVFQLIEHAYSILSDDHERAWYDGHRNLETNEEGQIQASKVDIMSLFHACAYIGFSEKSNGFYPVFRKAFATIAEEENAEAPGFGNADSPWEEVNAFYAYWTCFKTKRSFAYVDIYRLKDAPNAMYRRAMKQDNEKARQKAEREFVSQVRELASYVKKRDPRVINHLKEIEEQRALREAEEQAKRDAEKQKLLEELDRLEENGGNQIEYTEDDLIYIRQFDNDEEKEQKNIDKWSCPFCKREIKNENAFRAHCNTKVHQKKIAGPKKRFLNDPSLYEHTAKTYVLLCMNMDEIRQIEGDEGAENIDLDHLDDEEEDNEYDNNNANEEEEEEEDQRQKQKNRPISKKEQRKMKKKEENEKSNQTEQKKGGPNNKNLSKKEQRRLQILEEKAKKQQQMENEQKAKIELKKAKNEQRKKKEMDNANNLEPNDDDDQNDTPQNQNQQKKLTKKEMRRLKQQQQQNGDDNDDADENEQEAGGQKNQQQNNNQPRRLPKNVKNPPAGWEMCRKCRLLFPSRKKLFDHLKETGHATAV</sequence>
<keyword evidence="3" id="KW-0862">Zinc</keyword>
<evidence type="ECO:0000256" key="3">
    <source>
        <dbReference type="ARBA" id="ARBA00022833"/>
    </source>
</evidence>
<accession>A0ABR2KSN5</accession>
<keyword evidence="8" id="KW-1185">Reference proteome</keyword>
<feature type="compositionally biased region" description="Basic and acidic residues" evidence="5">
    <location>
        <begin position="426"/>
        <end position="441"/>
    </location>
</feature>
<feature type="compositionally biased region" description="Acidic residues" evidence="5">
    <location>
        <begin position="359"/>
        <end position="383"/>
    </location>
</feature>
<dbReference type="SUPFAM" id="SSF46565">
    <property type="entry name" value="Chaperone J-domain"/>
    <property type="match status" value="1"/>
</dbReference>
<dbReference type="PANTHER" id="PTHR44029:SF1">
    <property type="entry name" value="DNAJ HOMOLOG SUBFAMILY C MEMBER 21"/>
    <property type="match status" value="1"/>
</dbReference>
<dbReference type="PROSITE" id="PS00636">
    <property type="entry name" value="DNAJ_1"/>
    <property type="match status" value="1"/>
</dbReference>
<keyword evidence="4" id="KW-0175">Coiled coil</keyword>
<organism evidence="7 8">
    <name type="scientific">Tritrichomonas musculus</name>
    <dbReference type="NCBI Taxonomy" id="1915356"/>
    <lineage>
        <taxon>Eukaryota</taxon>
        <taxon>Metamonada</taxon>
        <taxon>Parabasalia</taxon>
        <taxon>Tritrichomonadida</taxon>
        <taxon>Tritrichomonadidae</taxon>
        <taxon>Tritrichomonas</taxon>
    </lineage>
</organism>
<reference evidence="7 8" key="1">
    <citation type="submission" date="2024-04" db="EMBL/GenBank/DDBJ databases">
        <title>Tritrichomonas musculus Genome.</title>
        <authorList>
            <person name="Alves-Ferreira E."/>
            <person name="Grigg M."/>
            <person name="Lorenzi H."/>
            <person name="Galac M."/>
        </authorList>
    </citation>
    <scope>NUCLEOTIDE SEQUENCE [LARGE SCALE GENOMIC DNA]</scope>
    <source>
        <strain evidence="7 8">EAF2021</strain>
    </source>
</reference>
<feature type="compositionally biased region" description="Basic and acidic residues" evidence="5">
    <location>
        <begin position="403"/>
        <end position="417"/>
    </location>
</feature>
<dbReference type="InterPro" id="IPR018253">
    <property type="entry name" value="DnaJ_domain_CS"/>
</dbReference>
<dbReference type="Pfam" id="PF00226">
    <property type="entry name" value="DnaJ"/>
    <property type="match status" value="1"/>
</dbReference>
<gene>
    <name evidence="7" type="ORF">M9Y10_021837</name>
</gene>
<dbReference type="InterPro" id="IPR013087">
    <property type="entry name" value="Znf_C2H2_type"/>
</dbReference>
<evidence type="ECO:0000259" key="6">
    <source>
        <dbReference type="PROSITE" id="PS50076"/>
    </source>
</evidence>
<feature type="compositionally biased region" description="Basic and acidic residues" evidence="5">
    <location>
        <begin position="448"/>
        <end position="470"/>
    </location>
</feature>
<dbReference type="SMART" id="SM00271">
    <property type="entry name" value="DnaJ"/>
    <property type="match status" value="1"/>
</dbReference>
<dbReference type="InterPro" id="IPR051964">
    <property type="entry name" value="Chaperone_stress_response"/>
</dbReference>
<dbReference type="InterPro" id="IPR003604">
    <property type="entry name" value="Matrin/U1-like-C_Znf_C2H2"/>
</dbReference>
<feature type="compositionally biased region" description="Acidic residues" evidence="5">
    <location>
        <begin position="513"/>
        <end position="523"/>
    </location>
</feature>
<dbReference type="Pfam" id="PF21884">
    <property type="entry name" value="ZUO1-like_ZHD"/>
    <property type="match status" value="1"/>
</dbReference>
<dbReference type="InterPro" id="IPR022755">
    <property type="entry name" value="Znf_C2H2_jaz"/>
</dbReference>
<feature type="compositionally biased region" description="Basic residues" evidence="5">
    <location>
        <begin position="387"/>
        <end position="402"/>
    </location>
</feature>
<dbReference type="Gene3D" id="3.30.160.60">
    <property type="entry name" value="Classic Zinc Finger"/>
    <property type="match status" value="1"/>
</dbReference>
<dbReference type="EMBL" id="JAPFFF010000003">
    <property type="protein sequence ID" value="KAK8893417.1"/>
    <property type="molecule type" value="Genomic_DNA"/>
</dbReference>
<keyword evidence="1" id="KW-0479">Metal-binding</keyword>
<feature type="domain" description="J" evidence="6">
    <location>
        <begin position="10"/>
        <end position="76"/>
    </location>
</feature>
<dbReference type="PANTHER" id="PTHR44029">
    <property type="entry name" value="DNAJ HOMOLOG SUBFAMILY C MEMBER 21"/>
    <property type="match status" value="1"/>
</dbReference>
<dbReference type="SMART" id="SM00451">
    <property type="entry name" value="ZnF_U1"/>
    <property type="match status" value="1"/>
</dbReference>
<dbReference type="InterPro" id="IPR036869">
    <property type="entry name" value="J_dom_sf"/>
</dbReference>
<name>A0ABR2KSN5_9EUKA</name>
<dbReference type="PROSITE" id="PS00028">
    <property type="entry name" value="ZINC_FINGER_C2H2_1"/>
    <property type="match status" value="2"/>
</dbReference>
<dbReference type="Pfam" id="PF12171">
    <property type="entry name" value="zf-C2H2_jaz"/>
    <property type="match status" value="1"/>
</dbReference>